<comment type="caution">
    <text evidence="2">The sequence shown here is derived from an EMBL/GenBank/DDBJ whole genome shotgun (WGS) entry which is preliminary data.</text>
</comment>
<evidence type="ECO:0000313" key="3">
    <source>
        <dbReference type="Proteomes" id="UP000280726"/>
    </source>
</evidence>
<feature type="region of interest" description="Disordered" evidence="1">
    <location>
        <begin position="1"/>
        <end position="21"/>
    </location>
</feature>
<accession>A0A3N4ZUS4</accession>
<reference evidence="2 3" key="1">
    <citation type="submission" date="2018-11" db="EMBL/GenBank/DDBJ databases">
        <title>Sequencing the genomes of 1000 actinobacteria strains.</title>
        <authorList>
            <person name="Klenk H.-P."/>
        </authorList>
    </citation>
    <scope>NUCLEOTIDE SEQUENCE [LARGE SCALE GENOMIC DNA]</scope>
    <source>
        <strain evidence="2 3">DSM 14418</strain>
    </source>
</reference>
<evidence type="ECO:0000313" key="2">
    <source>
        <dbReference type="EMBL" id="RPF29168.1"/>
    </source>
</evidence>
<dbReference type="EMBL" id="RKRA01000001">
    <property type="protein sequence ID" value="RPF29168.1"/>
    <property type="molecule type" value="Genomic_DNA"/>
</dbReference>
<gene>
    <name evidence="2" type="ORF">EDD32_3729</name>
</gene>
<dbReference type="AlphaFoldDB" id="A0A3N4ZUS4"/>
<dbReference type="Proteomes" id="UP000280726">
    <property type="component" value="Unassembled WGS sequence"/>
</dbReference>
<name>A0A3N4ZUS4_9MICO</name>
<keyword evidence="3" id="KW-1185">Reference proteome</keyword>
<evidence type="ECO:0000256" key="1">
    <source>
        <dbReference type="SAM" id="MobiDB-lite"/>
    </source>
</evidence>
<organism evidence="2 3">
    <name type="scientific">Georgenia muralis</name>
    <dbReference type="NCBI Taxonomy" id="154117"/>
    <lineage>
        <taxon>Bacteria</taxon>
        <taxon>Bacillati</taxon>
        <taxon>Actinomycetota</taxon>
        <taxon>Actinomycetes</taxon>
        <taxon>Micrococcales</taxon>
        <taxon>Bogoriellaceae</taxon>
        <taxon>Georgenia</taxon>
    </lineage>
</organism>
<protein>
    <submittedName>
        <fullName evidence="2">Uncharacterized protein</fullName>
    </submittedName>
</protein>
<proteinExistence type="predicted"/>
<sequence length="64" mass="6188">MSAVGAADRSGHPGVRSLPPAAVAPVSLGLGNLEPGGLELLAPDPDAGWCTDGVCLPAAGPSDR</sequence>